<protein>
    <recommendedName>
        <fullName evidence="3">Trp operon leader peptide</fullName>
    </recommendedName>
</protein>
<gene>
    <name evidence="1" type="ORF">GNP77_04150</name>
</gene>
<organism evidence="1 2">
    <name type="scientific">Aliivibrio fischeri</name>
    <name type="common">Vibrio fischeri</name>
    <dbReference type="NCBI Taxonomy" id="668"/>
    <lineage>
        <taxon>Bacteria</taxon>
        <taxon>Pseudomonadati</taxon>
        <taxon>Pseudomonadota</taxon>
        <taxon>Gammaproteobacteria</taxon>
        <taxon>Vibrionales</taxon>
        <taxon>Vibrionaceae</taxon>
        <taxon>Aliivibrio</taxon>
    </lineage>
</organism>
<comment type="caution">
    <text evidence="1">The sequence shown here is derived from an EMBL/GenBank/DDBJ whole genome shotgun (WGS) entry which is preliminary data.</text>
</comment>
<dbReference type="EMBL" id="WOBO01000004">
    <property type="protein sequence ID" value="MUK44568.1"/>
    <property type="molecule type" value="Genomic_DNA"/>
</dbReference>
<sequence>MSQLNRQQPILKTSVVSSRWWHYFG</sequence>
<evidence type="ECO:0008006" key="3">
    <source>
        <dbReference type="Google" id="ProtNLM"/>
    </source>
</evidence>
<dbReference type="AlphaFoldDB" id="A0A6N3YWC2"/>
<evidence type="ECO:0000313" key="1">
    <source>
        <dbReference type="EMBL" id="MUK44568.1"/>
    </source>
</evidence>
<name>A0A6N3YWC2_ALIFS</name>
<accession>A0A6N3YWC2</accession>
<dbReference type="Proteomes" id="UP000435323">
    <property type="component" value="Unassembled WGS sequence"/>
</dbReference>
<evidence type="ECO:0000313" key="2">
    <source>
        <dbReference type="Proteomes" id="UP000435323"/>
    </source>
</evidence>
<reference evidence="1 2" key="1">
    <citation type="submission" date="2019-11" db="EMBL/GenBank/DDBJ databases">
        <title>Using colonization assays and comparative genomics to discover symbiosis behaviors and factors in Vibrio fischeri.</title>
        <authorList>
            <person name="Bongrand C."/>
            <person name="Moriano-Gutierrez S."/>
            <person name="Arevalo P."/>
            <person name="Mcfall-Ngai M."/>
            <person name="Visick K."/>
            <person name="Polz M.F."/>
            <person name="Ruby E.G."/>
        </authorList>
    </citation>
    <scope>NUCLEOTIDE SEQUENCE [LARGE SCALE GENOMIC DNA]</scope>
    <source>
        <strain evidence="2">emors.3.2</strain>
    </source>
</reference>
<proteinExistence type="predicted"/>